<dbReference type="PANTHER" id="PTHR11017">
    <property type="entry name" value="LEUCINE-RICH REPEAT-CONTAINING PROTEIN"/>
    <property type="match status" value="1"/>
</dbReference>
<accession>A0A2U1MLR9</accession>
<sequence>MKNKGSLCDGVPGGICEAIKEYIGMVKIIYYEGARRSRHGEPREVAGNCRGTAGKDLSSAWFFKFVSKLKKLRWIWFRVTMWNDGNVEGPYFLSYEMRYINCETYPASPFPDSFQPLNLVVLKMNRSFQKELWRSHKLLPQLKVLHLCNMRKLVSTPNFDGLPCVQKLQLFVCDDLEEIHPSIGHHRSLKSVVVIFCRNLRMFPTIVKMENLELLEINSCYKSLEFPNIQANMESLVQLTLYGIGIEGLLSSIGERCTSLISLHFKYCFIIKNIEIDFHGLKHLKDFRIRGIRIPRSCGIGYRCCCSFRIRGNTQPRKTPVVYLFTEKVFPQLTSLTKVGSRLLLFGRWRNPFCYWRDVKFTRAESRWLLELPQLPSSLAILLANYCESLTDMGDFYVDCKRLWYASLICSNMVIDGNRFLQSMLEGENAENQCVILQLQGLEIPKGFTPCLREGGICTLQLPENWCSDFSGFLMCAVLKDDFAYSLSLRIRIEQVMGGLPGMDSEDDVVWKESVGPYYLETPATEASAPVMHEVGLGSNGNLVVRCWPYTYEASS</sequence>
<dbReference type="InterPro" id="IPR044974">
    <property type="entry name" value="Disease_R_plants"/>
</dbReference>
<dbReference type="GO" id="GO:0006952">
    <property type="term" value="P:defense response"/>
    <property type="evidence" value="ECO:0007669"/>
    <property type="project" value="InterPro"/>
</dbReference>
<dbReference type="Gene3D" id="3.80.10.10">
    <property type="entry name" value="Ribonuclease Inhibitor"/>
    <property type="match status" value="1"/>
</dbReference>
<dbReference type="InterPro" id="IPR032675">
    <property type="entry name" value="LRR_dom_sf"/>
</dbReference>
<evidence type="ECO:0000313" key="1">
    <source>
        <dbReference type="EMBL" id="PWA62221.1"/>
    </source>
</evidence>
<dbReference type="Proteomes" id="UP000245207">
    <property type="component" value="Unassembled WGS sequence"/>
</dbReference>
<protein>
    <submittedName>
        <fullName evidence="1">Toll/interleukin-1 receptor (TIR) domain-containing protein</fullName>
    </submittedName>
</protein>
<dbReference type="PANTHER" id="PTHR11017:SF340">
    <property type="entry name" value="NB-ARC-RELATED"/>
    <property type="match status" value="1"/>
</dbReference>
<dbReference type="EMBL" id="PKPP01004915">
    <property type="protein sequence ID" value="PWA62221.1"/>
    <property type="molecule type" value="Genomic_DNA"/>
</dbReference>
<comment type="caution">
    <text evidence="1">The sequence shown here is derived from an EMBL/GenBank/DDBJ whole genome shotgun (WGS) entry which is preliminary data.</text>
</comment>
<organism evidence="1 2">
    <name type="scientific">Artemisia annua</name>
    <name type="common">Sweet wormwood</name>
    <dbReference type="NCBI Taxonomy" id="35608"/>
    <lineage>
        <taxon>Eukaryota</taxon>
        <taxon>Viridiplantae</taxon>
        <taxon>Streptophyta</taxon>
        <taxon>Embryophyta</taxon>
        <taxon>Tracheophyta</taxon>
        <taxon>Spermatophyta</taxon>
        <taxon>Magnoliopsida</taxon>
        <taxon>eudicotyledons</taxon>
        <taxon>Gunneridae</taxon>
        <taxon>Pentapetalae</taxon>
        <taxon>asterids</taxon>
        <taxon>campanulids</taxon>
        <taxon>Asterales</taxon>
        <taxon>Asteraceae</taxon>
        <taxon>Asteroideae</taxon>
        <taxon>Anthemideae</taxon>
        <taxon>Artemisiinae</taxon>
        <taxon>Artemisia</taxon>
    </lineage>
</organism>
<dbReference type="SUPFAM" id="SSF52058">
    <property type="entry name" value="L domain-like"/>
    <property type="match status" value="1"/>
</dbReference>
<dbReference type="STRING" id="35608.A0A2U1MLR9"/>
<dbReference type="AlphaFoldDB" id="A0A2U1MLR9"/>
<proteinExistence type="predicted"/>
<gene>
    <name evidence="1" type="ORF">CTI12_AA367630</name>
</gene>
<evidence type="ECO:0000313" key="2">
    <source>
        <dbReference type="Proteomes" id="UP000245207"/>
    </source>
</evidence>
<name>A0A2U1MLR9_ARTAN</name>
<keyword evidence="1" id="KW-0675">Receptor</keyword>
<dbReference type="OrthoDB" id="1733683at2759"/>
<reference evidence="1 2" key="1">
    <citation type="journal article" date="2018" name="Mol. Plant">
        <title>The genome of Artemisia annua provides insight into the evolution of Asteraceae family and artemisinin biosynthesis.</title>
        <authorList>
            <person name="Shen Q."/>
            <person name="Zhang L."/>
            <person name="Liao Z."/>
            <person name="Wang S."/>
            <person name="Yan T."/>
            <person name="Shi P."/>
            <person name="Liu M."/>
            <person name="Fu X."/>
            <person name="Pan Q."/>
            <person name="Wang Y."/>
            <person name="Lv Z."/>
            <person name="Lu X."/>
            <person name="Zhang F."/>
            <person name="Jiang W."/>
            <person name="Ma Y."/>
            <person name="Chen M."/>
            <person name="Hao X."/>
            <person name="Li L."/>
            <person name="Tang Y."/>
            <person name="Lv G."/>
            <person name="Zhou Y."/>
            <person name="Sun X."/>
            <person name="Brodelius P.E."/>
            <person name="Rose J.K.C."/>
            <person name="Tang K."/>
        </authorList>
    </citation>
    <scope>NUCLEOTIDE SEQUENCE [LARGE SCALE GENOMIC DNA]</scope>
    <source>
        <strain evidence="2">cv. Huhao1</strain>
        <tissue evidence="1">Leaf</tissue>
    </source>
</reference>
<keyword evidence="2" id="KW-1185">Reference proteome</keyword>